<feature type="domain" description="Integrase zinc-binding" evidence="1">
    <location>
        <begin position="37"/>
        <end position="94"/>
    </location>
</feature>
<organism evidence="2 3">
    <name type="scientific">Artemia franciscana</name>
    <name type="common">Brine shrimp</name>
    <name type="synonym">Artemia sanfranciscana</name>
    <dbReference type="NCBI Taxonomy" id="6661"/>
    <lineage>
        <taxon>Eukaryota</taxon>
        <taxon>Metazoa</taxon>
        <taxon>Ecdysozoa</taxon>
        <taxon>Arthropoda</taxon>
        <taxon>Crustacea</taxon>
        <taxon>Branchiopoda</taxon>
        <taxon>Anostraca</taxon>
        <taxon>Artemiidae</taxon>
        <taxon>Artemia</taxon>
    </lineage>
</organism>
<dbReference type="GO" id="GO:0003676">
    <property type="term" value="F:nucleic acid binding"/>
    <property type="evidence" value="ECO:0007669"/>
    <property type="project" value="InterPro"/>
</dbReference>
<reference evidence="2" key="1">
    <citation type="submission" date="2023-07" db="EMBL/GenBank/DDBJ databases">
        <title>Chromosome-level genome assembly of Artemia franciscana.</title>
        <authorList>
            <person name="Jo E."/>
        </authorList>
    </citation>
    <scope>NUCLEOTIDE SEQUENCE</scope>
    <source>
        <tissue evidence="2">Whole body</tissue>
    </source>
</reference>
<dbReference type="InterPro" id="IPR012337">
    <property type="entry name" value="RNaseH-like_sf"/>
</dbReference>
<protein>
    <recommendedName>
        <fullName evidence="1">Integrase zinc-binding domain-containing protein</fullName>
    </recommendedName>
</protein>
<dbReference type="Proteomes" id="UP001187531">
    <property type="component" value="Unassembled WGS sequence"/>
</dbReference>
<dbReference type="PANTHER" id="PTHR47266">
    <property type="entry name" value="ENDONUCLEASE-RELATED"/>
    <property type="match status" value="1"/>
</dbReference>
<name>A0AA88IR00_ARTSF</name>
<proteinExistence type="predicted"/>
<keyword evidence="3" id="KW-1185">Reference proteome</keyword>
<sequence length="177" mass="19858">MKVIDHYKLDEDKVVLGRYNSPLKTYRQNETQLIPVIPKSLEGEVIYFSHVVNGCHMGEAKTMGRIKGDFYFPNMYKKVKKLIQSCEDCAKRKSPQTLPRAELGTYGVPAGIADLISIDIWGSGGGLLASAKGNRCVLTIVDHFNSFLYAYPVPDEKASTIAKTLATRFFWNTVFFP</sequence>
<evidence type="ECO:0000313" key="2">
    <source>
        <dbReference type="EMBL" id="KAK2726142.1"/>
    </source>
</evidence>
<dbReference type="Pfam" id="PF17921">
    <property type="entry name" value="Integrase_H2C2"/>
    <property type="match status" value="1"/>
</dbReference>
<dbReference type="InterPro" id="IPR036397">
    <property type="entry name" value="RNaseH_sf"/>
</dbReference>
<evidence type="ECO:0000259" key="1">
    <source>
        <dbReference type="Pfam" id="PF17921"/>
    </source>
</evidence>
<evidence type="ECO:0000313" key="3">
    <source>
        <dbReference type="Proteomes" id="UP001187531"/>
    </source>
</evidence>
<dbReference type="InterPro" id="IPR041588">
    <property type="entry name" value="Integrase_H2C2"/>
</dbReference>
<dbReference type="SUPFAM" id="SSF53098">
    <property type="entry name" value="Ribonuclease H-like"/>
    <property type="match status" value="1"/>
</dbReference>
<comment type="caution">
    <text evidence="2">The sequence shown here is derived from an EMBL/GenBank/DDBJ whole genome shotgun (WGS) entry which is preliminary data.</text>
</comment>
<dbReference type="Gene3D" id="1.10.340.70">
    <property type="match status" value="1"/>
</dbReference>
<dbReference type="EMBL" id="JAVRJZ010000002">
    <property type="protein sequence ID" value="KAK2726142.1"/>
    <property type="molecule type" value="Genomic_DNA"/>
</dbReference>
<dbReference type="AlphaFoldDB" id="A0AA88IR00"/>
<dbReference type="Gene3D" id="3.30.420.10">
    <property type="entry name" value="Ribonuclease H-like superfamily/Ribonuclease H"/>
    <property type="match status" value="1"/>
</dbReference>
<gene>
    <name evidence="2" type="ORF">QYM36_000560</name>
</gene>
<dbReference type="InterPro" id="IPR052160">
    <property type="entry name" value="Gypsy_RT_Integrase-like"/>
</dbReference>
<accession>A0AA88IR00</accession>